<proteinExistence type="predicted"/>
<accession>M7BSS6</accession>
<reference evidence="3" key="1">
    <citation type="journal article" date="2013" name="Nat. Genet.">
        <title>The draft genomes of soft-shell turtle and green sea turtle yield insights into the development and evolution of the turtle-specific body plan.</title>
        <authorList>
            <person name="Wang Z."/>
            <person name="Pascual-Anaya J."/>
            <person name="Zadissa A."/>
            <person name="Li W."/>
            <person name="Niimura Y."/>
            <person name="Huang Z."/>
            <person name="Li C."/>
            <person name="White S."/>
            <person name="Xiong Z."/>
            <person name="Fang D."/>
            <person name="Wang B."/>
            <person name="Ming Y."/>
            <person name="Chen Y."/>
            <person name="Zheng Y."/>
            <person name="Kuraku S."/>
            <person name="Pignatelli M."/>
            <person name="Herrero J."/>
            <person name="Beal K."/>
            <person name="Nozawa M."/>
            <person name="Li Q."/>
            <person name="Wang J."/>
            <person name="Zhang H."/>
            <person name="Yu L."/>
            <person name="Shigenobu S."/>
            <person name="Wang J."/>
            <person name="Liu J."/>
            <person name="Flicek P."/>
            <person name="Searle S."/>
            <person name="Wang J."/>
            <person name="Kuratani S."/>
            <person name="Yin Y."/>
            <person name="Aken B."/>
            <person name="Zhang G."/>
            <person name="Irie N."/>
        </authorList>
    </citation>
    <scope>NUCLEOTIDE SEQUENCE [LARGE SCALE GENOMIC DNA]</scope>
</reference>
<organism evidence="2 3">
    <name type="scientific">Chelonia mydas</name>
    <name type="common">Green sea-turtle</name>
    <name type="synonym">Chelonia agassizi</name>
    <dbReference type="NCBI Taxonomy" id="8469"/>
    <lineage>
        <taxon>Eukaryota</taxon>
        <taxon>Metazoa</taxon>
        <taxon>Chordata</taxon>
        <taxon>Craniata</taxon>
        <taxon>Vertebrata</taxon>
        <taxon>Euteleostomi</taxon>
        <taxon>Archelosauria</taxon>
        <taxon>Testudinata</taxon>
        <taxon>Testudines</taxon>
        <taxon>Cryptodira</taxon>
        <taxon>Durocryptodira</taxon>
        <taxon>Americhelydia</taxon>
        <taxon>Chelonioidea</taxon>
        <taxon>Cheloniidae</taxon>
        <taxon>Chelonia</taxon>
    </lineage>
</organism>
<name>M7BSS6_CHEMY</name>
<dbReference type="EMBL" id="KB514175">
    <property type="protein sequence ID" value="EMP40249.1"/>
    <property type="molecule type" value="Genomic_DNA"/>
</dbReference>
<sequence>MASKPNKTWNNVRLLHSVSFPASPSDPNMASAHNKEKQQQRRTNNSVSPDTGEAQGTGDEQQVETPTPRDPKRESLGKERMAQLRSQLQAQLSIREPQEDLSPGSRLMKLVEKITHGEADDGGAVSPNGSAGPEGTADSVCAVCGQHSDPAGYTRELPAEVEKKLQKELAALRGEVTASIEAMRKDVAKELNSLRETLQAYGEHHAPLPSELSPLEKQDEATFGQLKGPYHRAGQREKPGARISSTLEEEFKARSVPSLCPLPGPNRNQVLLRAMSLVTAQKALTGKLEPRSNSDPVEPLQAKSTFLPPANLKPVGKKQPKKIMAPPTARGHQETGKCGVATKWPAE</sequence>
<keyword evidence="3" id="KW-1185">Reference proteome</keyword>
<feature type="region of interest" description="Disordered" evidence="1">
    <location>
        <begin position="287"/>
        <end position="347"/>
    </location>
</feature>
<evidence type="ECO:0000313" key="2">
    <source>
        <dbReference type="EMBL" id="EMP40249.1"/>
    </source>
</evidence>
<dbReference type="Proteomes" id="UP000031443">
    <property type="component" value="Unassembled WGS sequence"/>
</dbReference>
<feature type="compositionally biased region" description="Basic and acidic residues" evidence="1">
    <location>
        <begin position="67"/>
        <end position="82"/>
    </location>
</feature>
<protein>
    <submittedName>
        <fullName evidence="2">Uncharacterized protein</fullName>
    </submittedName>
</protein>
<feature type="region of interest" description="Disordered" evidence="1">
    <location>
        <begin position="1"/>
        <end position="105"/>
    </location>
</feature>
<feature type="compositionally biased region" description="Polar residues" evidence="1">
    <location>
        <begin position="1"/>
        <end position="11"/>
    </location>
</feature>
<evidence type="ECO:0000256" key="1">
    <source>
        <dbReference type="SAM" id="MobiDB-lite"/>
    </source>
</evidence>
<feature type="region of interest" description="Disordered" evidence="1">
    <location>
        <begin position="117"/>
        <end position="137"/>
    </location>
</feature>
<gene>
    <name evidence="2" type="ORF">UY3_02412</name>
</gene>
<evidence type="ECO:0000313" key="3">
    <source>
        <dbReference type="Proteomes" id="UP000031443"/>
    </source>
</evidence>
<dbReference type="AlphaFoldDB" id="M7BSS6"/>
<feature type="compositionally biased region" description="Low complexity" evidence="1">
    <location>
        <begin position="83"/>
        <end position="93"/>
    </location>
</feature>